<dbReference type="NCBIfam" id="TIGR03424">
    <property type="entry name" value="urea_degr_1"/>
    <property type="match status" value="1"/>
</dbReference>
<proteinExistence type="predicted"/>
<dbReference type="RefSeq" id="WP_120693598.1">
    <property type="nucleotide sequence ID" value="NZ_RBNH01000026.1"/>
</dbReference>
<dbReference type="EMBL" id="RBNH01000026">
    <property type="protein sequence ID" value="RKO20221.1"/>
    <property type="molecule type" value="Genomic_DNA"/>
</dbReference>
<evidence type="ECO:0000259" key="1">
    <source>
        <dbReference type="Pfam" id="PF09347"/>
    </source>
</evidence>
<dbReference type="AlphaFoldDB" id="A0A3B0FFD3"/>
<dbReference type="PANTHER" id="PTHR31527">
    <property type="entry name" value="RE64534P"/>
    <property type="match status" value="1"/>
</dbReference>
<evidence type="ECO:0000313" key="2">
    <source>
        <dbReference type="EMBL" id="RKO20221.1"/>
    </source>
</evidence>
<reference evidence="2 3" key="1">
    <citation type="submission" date="2018-10" db="EMBL/GenBank/DDBJ databases">
        <title>Genome-guide identification and characterization of bacteria that degrade polycyclic aromatic hydrocarbons and resist hexavalent chromium simultaneously.</title>
        <authorList>
            <person name="Feng H."/>
        </authorList>
    </citation>
    <scope>NUCLEOTIDE SEQUENCE [LARGE SCALE GENOMIC DNA]</scope>
    <source>
        <strain evidence="2 3">J015</strain>
    </source>
</reference>
<dbReference type="Proteomes" id="UP000273159">
    <property type="component" value="Unassembled WGS sequence"/>
</dbReference>
<accession>A0A3B0FFD3</accession>
<evidence type="ECO:0000313" key="3">
    <source>
        <dbReference type="Proteomes" id="UP000273159"/>
    </source>
</evidence>
<organism evidence="2 3">
    <name type="scientific">Pseudarthrobacter phenanthrenivorans</name>
    <name type="common">Arthrobacter phenanthrenivorans</name>
    <dbReference type="NCBI Taxonomy" id="361575"/>
    <lineage>
        <taxon>Bacteria</taxon>
        <taxon>Bacillati</taxon>
        <taxon>Actinomycetota</taxon>
        <taxon>Actinomycetes</taxon>
        <taxon>Micrococcales</taxon>
        <taxon>Micrococcaceae</taxon>
        <taxon>Pseudarthrobacter</taxon>
    </lineage>
</organism>
<gene>
    <name evidence="2" type="ORF">D7Z96_19245</name>
</gene>
<comment type="caution">
    <text evidence="2">The sequence shown here is derived from an EMBL/GenBank/DDBJ whole genome shotgun (WGS) entry which is preliminary data.</text>
</comment>
<dbReference type="InterPro" id="IPR018959">
    <property type="entry name" value="DUF1989"/>
</dbReference>
<dbReference type="Pfam" id="PF09347">
    <property type="entry name" value="DUF1989"/>
    <property type="match status" value="1"/>
</dbReference>
<feature type="domain" description="DUF1989" evidence="1">
    <location>
        <begin position="29"/>
        <end position="193"/>
    </location>
</feature>
<sequence length="225" mass="23667">MNTTTQATSAADARAIALTPGEVVLDEFVEARGPWSAVVSAGDVLTIVDLEGNQAVDCLLYAAGDTTVRYSAAVTIASQQSIVLTTGSVLRAETGTPLMTVVADEVGVHDTIGGACSQESNTLRYGQHTREQHACVENFLIEGSRWGLGKRDLVSNINWFMNVPVDPDGALGIVDGLSAPGKRVALKAEVDTLVLVSNCPQVNNPCNGFNPTSVRMIVTRPEAAL</sequence>
<reference evidence="3" key="2">
    <citation type="submission" date="2018-10" db="EMBL/GenBank/DDBJ databases">
        <authorList>
            <person name="Wang Y."/>
            <person name="Wang J."/>
            <person name="Yang X."/>
            <person name="Wang Z."/>
            <person name="Huang Y."/>
        </authorList>
    </citation>
    <scope>NUCLEOTIDE SEQUENCE [LARGE SCALE GENOMIC DNA]</scope>
    <source>
        <strain evidence="3">J015</strain>
    </source>
</reference>
<dbReference type="PANTHER" id="PTHR31527:SF0">
    <property type="entry name" value="RE64534P"/>
    <property type="match status" value="1"/>
</dbReference>
<dbReference type="InterPro" id="IPR017791">
    <property type="entry name" value="UAAP2"/>
</dbReference>
<protein>
    <submittedName>
        <fullName evidence="2">DUF1989 domain-containing protein</fullName>
    </submittedName>
</protein>
<name>A0A3B0FFD3_PSEPS</name>